<name>A0ABW0PWK7_9HYPH</name>
<sequence length="101" mass="11195">MREANDLPLFRWAPPTARVIAFPTERRLGKIRRVVDVLSGRSGKGAEVYWTKTITDMTRQMASAGVPASEIDREIQSFTECVQRALAGHPTLDIRPDGDAA</sequence>
<protein>
    <submittedName>
        <fullName evidence="1">DUF6074 family protein</fullName>
    </submittedName>
</protein>
<evidence type="ECO:0000313" key="1">
    <source>
        <dbReference type="EMBL" id="MFC5516858.1"/>
    </source>
</evidence>
<evidence type="ECO:0000313" key="2">
    <source>
        <dbReference type="Proteomes" id="UP001596150"/>
    </source>
</evidence>
<proteinExistence type="predicted"/>
<reference evidence="2" key="1">
    <citation type="journal article" date="2019" name="Int. J. Syst. Evol. Microbiol.">
        <title>The Global Catalogue of Microorganisms (GCM) 10K type strain sequencing project: providing services to taxonomists for standard genome sequencing and annotation.</title>
        <authorList>
            <consortium name="The Broad Institute Genomics Platform"/>
            <consortium name="The Broad Institute Genome Sequencing Center for Infectious Disease"/>
            <person name="Wu L."/>
            <person name="Ma J."/>
        </authorList>
    </citation>
    <scope>NUCLEOTIDE SEQUENCE [LARGE SCALE GENOMIC DNA]</scope>
    <source>
        <strain evidence="2">KACC 12633</strain>
    </source>
</reference>
<dbReference type="Pfam" id="PF19551">
    <property type="entry name" value="DUF6074"/>
    <property type="match status" value="1"/>
</dbReference>
<comment type="caution">
    <text evidence="1">The sequence shown here is derived from an EMBL/GenBank/DDBJ whole genome shotgun (WGS) entry which is preliminary data.</text>
</comment>
<dbReference type="Proteomes" id="UP001596150">
    <property type="component" value="Unassembled WGS sequence"/>
</dbReference>
<organism evidence="1 2">
    <name type="scientific">Kaistia terrae</name>
    <dbReference type="NCBI Taxonomy" id="537017"/>
    <lineage>
        <taxon>Bacteria</taxon>
        <taxon>Pseudomonadati</taxon>
        <taxon>Pseudomonadota</taxon>
        <taxon>Alphaproteobacteria</taxon>
        <taxon>Hyphomicrobiales</taxon>
        <taxon>Kaistiaceae</taxon>
        <taxon>Kaistia</taxon>
    </lineage>
</organism>
<accession>A0ABW0PWK7</accession>
<dbReference type="EMBL" id="JBHSML010000003">
    <property type="protein sequence ID" value="MFC5516858.1"/>
    <property type="molecule type" value="Genomic_DNA"/>
</dbReference>
<keyword evidence="2" id="KW-1185">Reference proteome</keyword>
<dbReference type="InterPro" id="IPR045720">
    <property type="entry name" value="DUF6074"/>
</dbReference>
<dbReference type="RefSeq" id="WP_266343911.1">
    <property type="nucleotide sequence ID" value="NZ_JAPKNH010000004.1"/>
</dbReference>
<gene>
    <name evidence="1" type="ORF">ACFPP9_13815</name>
</gene>